<name>A0A382RZX0_9ZZZZ</name>
<proteinExistence type="predicted"/>
<sequence>MLMRGLPNAEAYPKDIMLRDGDKVSVRPLDPDDKVRLLEFFERIPEEERYYLKENVASAKVIHGWTVNMDFAKVIPIVAVSNNAIVADATLHLDRTPARAHLGEVRVVVDPAYREVGLGGRLIREILDIAANLGLTKVIFELVSQREMEAVCAAERVGFKQVATLEDRVKDFWGNYQDLMVLEIPVADRERWWKG</sequence>
<dbReference type="SUPFAM" id="SSF55729">
    <property type="entry name" value="Acyl-CoA N-acyltransferases (Nat)"/>
    <property type="match status" value="1"/>
</dbReference>
<organism evidence="2">
    <name type="scientific">marine metagenome</name>
    <dbReference type="NCBI Taxonomy" id="408172"/>
    <lineage>
        <taxon>unclassified sequences</taxon>
        <taxon>metagenomes</taxon>
        <taxon>ecological metagenomes</taxon>
    </lineage>
</organism>
<dbReference type="InterPro" id="IPR000182">
    <property type="entry name" value="GNAT_dom"/>
</dbReference>
<feature type="domain" description="N-acetyltransferase" evidence="1">
    <location>
        <begin position="24"/>
        <end position="185"/>
    </location>
</feature>
<dbReference type="CDD" id="cd04301">
    <property type="entry name" value="NAT_SF"/>
    <property type="match status" value="1"/>
</dbReference>
<protein>
    <recommendedName>
        <fullName evidence="1">N-acetyltransferase domain-containing protein</fullName>
    </recommendedName>
</protein>
<dbReference type="AlphaFoldDB" id="A0A382RZX0"/>
<dbReference type="PROSITE" id="PS51186">
    <property type="entry name" value="GNAT"/>
    <property type="match status" value="1"/>
</dbReference>
<dbReference type="Gene3D" id="3.40.630.30">
    <property type="match status" value="1"/>
</dbReference>
<dbReference type="InterPro" id="IPR016181">
    <property type="entry name" value="Acyl_CoA_acyltransferase"/>
</dbReference>
<accession>A0A382RZX0</accession>
<evidence type="ECO:0000259" key="1">
    <source>
        <dbReference type="PROSITE" id="PS51186"/>
    </source>
</evidence>
<evidence type="ECO:0000313" key="2">
    <source>
        <dbReference type="EMBL" id="SVD02557.1"/>
    </source>
</evidence>
<gene>
    <name evidence="2" type="ORF">METZ01_LOCUS355411</name>
</gene>
<reference evidence="2" key="1">
    <citation type="submission" date="2018-05" db="EMBL/GenBank/DDBJ databases">
        <authorList>
            <person name="Lanie J.A."/>
            <person name="Ng W.-L."/>
            <person name="Kazmierczak K.M."/>
            <person name="Andrzejewski T.M."/>
            <person name="Davidsen T.M."/>
            <person name="Wayne K.J."/>
            <person name="Tettelin H."/>
            <person name="Glass J.I."/>
            <person name="Rusch D."/>
            <person name="Podicherti R."/>
            <person name="Tsui H.-C.T."/>
            <person name="Winkler M.E."/>
        </authorList>
    </citation>
    <scope>NUCLEOTIDE SEQUENCE</scope>
</reference>
<dbReference type="Pfam" id="PF00583">
    <property type="entry name" value="Acetyltransf_1"/>
    <property type="match status" value="1"/>
</dbReference>
<dbReference type="EMBL" id="UINC01125016">
    <property type="protein sequence ID" value="SVD02557.1"/>
    <property type="molecule type" value="Genomic_DNA"/>
</dbReference>
<dbReference type="GO" id="GO:0016747">
    <property type="term" value="F:acyltransferase activity, transferring groups other than amino-acyl groups"/>
    <property type="evidence" value="ECO:0007669"/>
    <property type="project" value="InterPro"/>
</dbReference>